<keyword evidence="1" id="KW-0472">Membrane</keyword>
<feature type="transmembrane region" description="Helical" evidence="1">
    <location>
        <begin position="7"/>
        <end position="27"/>
    </location>
</feature>
<dbReference type="Proteomes" id="UP001556631">
    <property type="component" value="Unassembled WGS sequence"/>
</dbReference>
<name>A0ABV3SSZ2_9ACTN</name>
<reference evidence="2 3" key="1">
    <citation type="submission" date="2024-07" db="EMBL/GenBank/DDBJ databases">
        <authorList>
            <person name="Lee S."/>
            <person name="Kang M."/>
        </authorList>
    </citation>
    <scope>NUCLEOTIDE SEQUENCE [LARGE SCALE GENOMIC DNA]</scope>
    <source>
        <strain evidence="2 3">DS6</strain>
    </source>
</reference>
<evidence type="ECO:0008006" key="4">
    <source>
        <dbReference type="Google" id="ProtNLM"/>
    </source>
</evidence>
<evidence type="ECO:0000256" key="1">
    <source>
        <dbReference type="SAM" id="Phobius"/>
    </source>
</evidence>
<comment type="caution">
    <text evidence="2">The sequence shown here is derived from an EMBL/GenBank/DDBJ whole genome shotgun (WGS) entry which is preliminary data.</text>
</comment>
<gene>
    <name evidence="2" type="ORF">AB3X52_00380</name>
</gene>
<sequence>MWRKKVGLWISVAMLVLLALVTLGLLLSRAWGGAVFCGLFTAFLSWTAARLRHQVRQRG</sequence>
<dbReference type="RefSeq" id="WP_367990635.1">
    <property type="nucleotide sequence ID" value="NZ_JBFPJR010000001.1"/>
</dbReference>
<dbReference type="EMBL" id="JBFPJR010000001">
    <property type="protein sequence ID" value="MEX0426057.1"/>
    <property type="molecule type" value="Genomic_DNA"/>
</dbReference>
<organism evidence="2 3">
    <name type="scientific">Nocardioides eburneus</name>
    <dbReference type="NCBI Taxonomy" id="3231482"/>
    <lineage>
        <taxon>Bacteria</taxon>
        <taxon>Bacillati</taxon>
        <taxon>Actinomycetota</taxon>
        <taxon>Actinomycetes</taxon>
        <taxon>Propionibacteriales</taxon>
        <taxon>Nocardioidaceae</taxon>
        <taxon>Nocardioides</taxon>
    </lineage>
</organism>
<keyword evidence="3" id="KW-1185">Reference proteome</keyword>
<keyword evidence="1" id="KW-0812">Transmembrane</keyword>
<evidence type="ECO:0000313" key="2">
    <source>
        <dbReference type="EMBL" id="MEX0426057.1"/>
    </source>
</evidence>
<evidence type="ECO:0000313" key="3">
    <source>
        <dbReference type="Proteomes" id="UP001556631"/>
    </source>
</evidence>
<accession>A0ABV3SSZ2</accession>
<feature type="transmembrane region" description="Helical" evidence="1">
    <location>
        <begin position="33"/>
        <end position="51"/>
    </location>
</feature>
<proteinExistence type="predicted"/>
<protein>
    <recommendedName>
        <fullName evidence="4">Secreted protein</fullName>
    </recommendedName>
</protein>
<keyword evidence="1" id="KW-1133">Transmembrane helix</keyword>